<keyword evidence="5 10" id="KW-0645">Protease</keyword>
<reference evidence="11" key="1">
    <citation type="submission" date="2022-11" db="UniProtKB">
        <authorList>
            <consortium name="EnsemblMetazoa"/>
        </authorList>
    </citation>
    <scope>IDENTIFICATION</scope>
</reference>
<dbReference type="PANTHER" id="PTHR11802">
    <property type="entry name" value="SERINE PROTEASE FAMILY S10 SERINE CARBOXYPEPTIDASE"/>
    <property type="match status" value="1"/>
</dbReference>
<evidence type="ECO:0000313" key="12">
    <source>
        <dbReference type="Proteomes" id="UP000887568"/>
    </source>
</evidence>
<accession>A0A914AYA4</accession>
<dbReference type="EC" id="3.4.16.-" evidence="10"/>
<keyword evidence="4 10" id="KW-0121">Carboxypeptidase</keyword>
<dbReference type="OrthoDB" id="443318at2759"/>
<dbReference type="InterPro" id="IPR018202">
    <property type="entry name" value="Ser_caboxypep_ser_AS"/>
</dbReference>
<dbReference type="FunFam" id="3.40.50.1820:FF:000075">
    <property type="entry name" value="Carboxypeptidase"/>
    <property type="match status" value="1"/>
</dbReference>
<evidence type="ECO:0000256" key="1">
    <source>
        <dbReference type="ARBA" id="ARBA00004613"/>
    </source>
</evidence>
<evidence type="ECO:0000256" key="4">
    <source>
        <dbReference type="ARBA" id="ARBA00022645"/>
    </source>
</evidence>
<dbReference type="Pfam" id="PF00450">
    <property type="entry name" value="Peptidase_S10"/>
    <property type="match status" value="1"/>
</dbReference>
<evidence type="ECO:0000256" key="9">
    <source>
        <dbReference type="ARBA" id="ARBA00055847"/>
    </source>
</evidence>
<keyword evidence="8" id="KW-0325">Glycoprotein</keyword>
<dbReference type="RefSeq" id="XP_038068663.1">
    <property type="nucleotide sequence ID" value="XM_038212735.1"/>
</dbReference>
<evidence type="ECO:0000256" key="3">
    <source>
        <dbReference type="ARBA" id="ARBA00022525"/>
    </source>
</evidence>
<proteinExistence type="inferred from homology"/>
<evidence type="ECO:0000256" key="7">
    <source>
        <dbReference type="ARBA" id="ARBA00022801"/>
    </source>
</evidence>
<evidence type="ECO:0000256" key="5">
    <source>
        <dbReference type="ARBA" id="ARBA00022670"/>
    </source>
</evidence>
<dbReference type="InterPro" id="IPR001563">
    <property type="entry name" value="Peptidase_S10"/>
</dbReference>
<dbReference type="InterPro" id="IPR029058">
    <property type="entry name" value="AB_hydrolase_fold"/>
</dbReference>
<keyword evidence="7 10" id="KW-0378">Hydrolase</keyword>
<evidence type="ECO:0000256" key="2">
    <source>
        <dbReference type="ARBA" id="ARBA00009431"/>
    </source>
</evidence>
<dbReference type="SUPFAM" id="SSF53474">
    <property type="entry name" value="alpha/beta-Hydrolases"/>
    <property type="match status" value="1"/>
</dbReference>
<dbReference type="GO" id="GO:0005576">
    <property type="term" value="C:extracellular region"/>
    <property type="evidence" value="ECO:0007669"/>
    <property type="project" value="UniProtKB-SubCell"/>
</dbReference>
<organism evidence="11 12">
    <name type="scientific">Patiria miniata</name>
    <name type="common">Bat star</name>
    <name type="synonym">Asterina miniata</name>
    <dbReference type="NCBI Taxonomy" id="46514"/>
    <lineage>
        <taxon>Eukaryota</taxon>
        <taxon>Metazoa</taxon>
        <taxon>Echinodermata</taxon>
        <taxon>Eleutherozoa</taxon>
        <taxon>Asterozoa</taxon>
        <taxon>Asteroidea</taxon>
        <taxon>Valvatacea</taxon>
        <taxon>Valvatida</taxon>
        <taxon>Asterinidae</taxon>
        <taxon>Patiria</taxon>
    </lineage>
</organism>
<evidence type="ECO:0000256" key="8">
    <source>
        <dbReference type="ARBA" id="ARBA00023180"/>
    </source>
</evidence>
<dbReference type="EnsemblMetazoa" id="XM_038212735.1">
    <property type="protein sequence ID" value="XP_038068663.1"/>
    <property type="gene ID" value="LOC119738020"/>
</dbReference>
<sequence>MRTFVVCVSLICIGIALGSRSVSGASTFRGNSIKDTEYWNYVNVRENAYMFWWLYLAQTNPATAPIVIWLQGGPGGSSTGFGNFLEIGPLDVNLKPRNVTWVQTANVLFIDNPVGTGYSYTTSPDAFATNNSQIADDLVTTLTAFYKDHPEFQGNPLYIFSESYGGKMTVGFGQALLKAIKAGKINCKFQGVALGDSWISPVDSVNSWGPYLYSISLLDNKGLQAVNTAAKAVEDAVNQGKFAEATEKWNTCEDVVEDKTDGVNFYNILSTYGERLYERQDNKPHLAPLEKLYRRHVLPFQQGDLNALMNGPIKKKLGIPENVTWGGQSGEVFQKLSVDFMKPVYSVVDSLLDSDLNVTVYSGQLDLIVDTVGTEVWVQKLKWNGLPAFNDKTWAPIQVYADKPAAFVKSYRNFAFYWIMKAGHMVPSDAPGTAYKMMQMVTNLI</sequence>
<dbReference type="GeneID" id="119738020"/>
<dbReference type="CTD" id="59342"/>
<name>A0A914AYA4_PATMI</name>
<evidence type="ECO:0000313" key="11">
    <source>
        <dbReference type="EnsemblMetazoa" id="XP_038068663.1"/>
    </source>
</evidence>
<dbReference type="GO" id="GO:0004185">
    <property type="term" value="F:serine-type carboxypeptidase activity"/>
    <property type="evidence" value="ECO:0007669"/>
    <property type="project" value="UniProtKB-UniRule"/>
</dbReference>
<keyword evidence="12" id="KW-1185">Reference proteome</keyword>
<dbReference type="Gene3D" id="3.40.50.1820">
    <property type="entry name" value="alpha/beta hydrolase"/>
    <property type="match status" value="1"/>
</dbReference>
<dbReference type="AlphaFoldDB" id="A0A914AYA4"/>
<keyword evidence="3" id="KW-0964">Secreted</keyword>
<evidence type="ECO:0000256" key="6">
    <source>
        <dbReference type="ARBA" id="ARBA00022729"/>
    </source>
</evidence>
<comment type="subcellular location">
    <subcellularLocation>
        <location evidence="1">Secreted</location>
    </subcellularLocation>
</comment>
<comment type="function">
    <text evidence="9">May be involved in vascular wall and kidney homeostasis.</text>
</comment>
<feature type="chain" id="PRO_5038166494" description="Carboxypeptidase" evidence="10">
    <location>
        <begin position="19"/>
        <end position="445"/>
    </location>
</feature>
<dbReference type="PRINTS" id="PR00724">
    <property type="entry name" value="CRBOXYPTASEC"/>
</dbReference>
<dbReference type="GO" id="GO:0006508">
    <property type="term" value="P:proteolysis"/>
    <property type="evidence" value="ECO:0007669"/>
    <property type="project" value="UniProtKB-KW"/>
</dbReference>
<dbReference type="Proteomes" id="UP000887568">
    <property type="component" value="Unplaced"/>
</dbReference>
<feature type="signal peptide" evidence="10">
    <location>
        <begin position="1"/>
        <end position="18"/>
    </location>
</feature>
<keyword evidence="6 10" id="KW-0732">Signal</keyword>
<dbReference type="PROSITE" id="PS00131">
    <property type="entry name" value="CARBOXYPEPT_SER_SER"/>
    <property type="match status" value="1"/>
</dbReference>
<comment type="similarity">
    <text evidence="2 10">Belongs to the peptidase S10 family.</text>
</comment>
<protein>
    <recommendedName>
        <fullName evidence="10">Carboxypeptidase</fullName>
        <ecNumber evidence="10">3.4.16.-</ecNumber>
    </recommendedName>
</protein>
<dbReference type="PANTHER" id="PTHR11802:SF3">
    <property type="entry name" value="RETINOID-INDUCIBLE SERINE CARBOXYPEPTIDASE"/>
    <property type="match status" value="1"/>
</dbReference>
<dbReference type="OMA" id="QEPKEVW"/>
<evidence type="ECO:0000256" key="10">
    <source>
        <dbReference type="RuleBase" id="RU361156"/>
    </source>
</evidence>